<keyword evidence="3" id="KW-1185">Reference proteome</keyword>
<dbReference type="InParanoid" id="A0A0C3PYN3"/>
<reference evidence="2 3" key="1">
    <citation type="submission" date="2014-04" db="EMBL/GenBank/DDBJ databases">
        <authorList>
            <consortium name="DOE Joint Genome Institute"/>
            <person name="Kuo A."/>
            <person name="Kohler A."/>
            <person name="Costa M.D."/>
            <person name="Nagy L.G."/>
            <person name="Floudas D."/>
            <person name="Copeland A."/>
            <person name="Barry K.W."/>
            <person name="Cichocki N."/>
            <person name="Veneault-Fourrey C."/>
            <person name="LaButti K."/>
            <person name="Lindquist E.A."/>
            <person name="Lipzen A."/>
            <person name="Lundell T."/>
            <person name="Morin E."/>
            <person name="Murat C."/>
            <person name="Sun H."/>
            <person name="Tunlid A."/>
            <person name="Henrissat B."/>
            <person name="Grigoriev I.V."/>
            <person name="Hibbett D.S."/>
            <person name="Martin F."/>
            <person name="Nordberg H.P."/>
            <person name="Cantor M.N."/>
            <person name="Hua S.X."/>
        </authorList>
    </citation>
    <scope>NUCLEOTIDE SEQUENCE [LARGE SCALE GENOMIC DNA]</scope>
    <source>
        <strain evidence="2 3">Marx 270</strain>
    </source>
</reference>
<evidence type="ECO:0000313" key="3">
    <source>
        <dbReference type="Proteomes" id="UP000054217"/>
    </source>
</evidence>
<feature type="chain" id="PRO_5002180581" description="Secreted protein" evidence="1">
    <location>
        <begin position="24"/>
        <end position="78"/>
    </location>
</feature>
<protein>
    <recommendedName>
        <fullName evidence="4">Secreted protein</fullName>
    </recommendedName>
</protein>
<dbReference type="HOGENOM" id="CLU_2622979_0_0_1"/>
<dbReference type="EMBL" id="KN831945">
    <property type="protein sequence ID" value="KIO14334.1"/>
    <property type="molecule type" value="Genomic_DNA"/>
</dbReference>
<gene>
    <name evidence="2" type="ORF">M404DRAFT_992605</name>
</gene>
<keyword evidence="1" id="KW-0732">Signal</keyword>
<dbReference type="AlphaFoldDB" id="A0A0C3PYN3"/>
<evidence type="ECO:0008006" key="4">
    <source>
        <dbReference type="Google" id="ProtNLM"/>
    </source>
</evidence>
<reference evidence="3" key="2">
    <citation type="submission" date="2015-01" db="EMBL/GenBank/DDBJ databases">
        <title>Evolutionary Origins and Diversification of the Mycorrhizal Mutualists.</title>
        <authorList>
            <consortium name="DOE Joint Genome Institute"/>
            <consortium name="Mycorrhizal Genomics Consortium"/>
            <person name="Kohler A."/>
            <person name="Kuo A."/>
            <person name="Nagy L.G."/>
            <person name="Floudas D."/>
            <person name="Copeland A."/>
            <person name="Barry K.W."/>
            <person name="Cichocki N."/>
            <person name="Veneault-Fourrey C."/>
            <person name="LaButti K."/>
            <person name="Lindquist E.A."/>
            <person name="Lipzen A."/>
            <person name="Lundell T."/>
            <person name="Morin E."/>
            <person name="Murat C."/>
            <person name="Riley R."/>
            <person name="Ohm R."/>
            <person name="Sun H."/>
            <person name="Tunlid A."/>
            <person name="Henrissat B."/>
            <person name="Grigoriev I.V."/>
            <person name="Hibbett D.S."/>
            <person name="Martin F."/>
        </authorList>
    </citation>
    <scope>NUCLEOTIDE SEQUENCE [LARGE SCALE GENOMIC DNA]</scope>
    <source>
        <strain evidence="3">Marx 270</strain>
    </source>
</reference>
<organism evidence="2 3">
    <name type="scientific">Pisolithus tinctorius Marx 270</name>
    <dbReference type="NCBI Taxonomy" id="870435"/>
    <lineage>
        <taxon>Eukaryota</taxon>
        <taxon>Fungi</taxon>
        <taxon>Dikarya</taxon>
        <taxon>Basidiomycota</taxon>
        <taxon>Agaricomycotina</taxon>
        <taxon>Agaricomycetes</taxon>
        <taxon>Agaricomycetidae</taxon>
        <taxon>Boletales</taxon>
        <taxon>Sclerodermatineae</taxon>
        <taxon>Pisolithaceae</taxon>
        <taxon>Pisolithus</taxon>
    </lineage>
</organism>
<sequence>MNQNKSISSFVLTLIVALLHVQAEIVRLLQVPPESTDLLWRNSGCVRQPLLMRVKHAATITYKTSFETGIHSSHTMQK</sequence>
<evidence type="ECO:0000313" key="2">
    <source>
        <dbReference type="EMBL" id="KIO14334.1"/>
    </source>
</evidence>
<proteinExistence type="predicted"/>
<feature type="signal peptide" evidence="1">
    <location>
        <begin position="1"/>
        <end position="23"/>
    </location>
</feature>
<accession>A0A0C3PYN3</accession>
<dbReference type="Proteomes" id="UP000054217">
    <property type="component" value="Unassembled WGS sequence"/>
</dbReference>
<name>A0A0C3PYN3_PISTI</name>
<evidence type="ECO:0000256" key="1">
    <source>
        <dbReference type="SAM" id="SignalP"/>
    </source>
</evidence>